<protein>
    <submittedName>
        <fullName evidence="2">Glycosyltransferase family 2 protein</fullName>
    </submittedName>
</protein>
<dbReference type="Gene3D" id="3.90.550.10">
    <property type="entry name" value="Spore Coat Polysaccharide Biosynthesis Protein SpsA, Chain A"/>
    <property type="match status" value="1"/>
</dbReference>
<keyword evidence="3" id="KW-1185">Reference proteome</keyword>
<dbReference type="InterPro" id="IPR001173">
    <property type="entry name" value="Glyco_trans_2-like"/>
</dbReference>
<dbReference type="SUPFAM" id="SSF53448">
    <property type="entry name" value="Nucleotide-diphospho-sugar transferases"/>
    <property type="match status" value="1"/>
</dbReference>
<accession>A0ABV9TA95</accession>
<name>A0ABV9TA95_9GAMM</name>
<reference evidence="3" key="1">
    <citation type="journal article" date="2019" name="Int. J. Syst. Evol. Microbiol.">
        <title>The Global Catalogue of Microorganisms (GCM) 10K type strain sequencing project: providing services to taxonomists for standard genome sequencing and annotation.</title>
        <authorList>
            <consortium name="The Broad Institute Genomics Platform"/>
            <consortium name="The Broad Institute Genome Sequencing Center for Infectious Disease"/>
            <person name="Wu L."/>
            <person name="Ma J."/>
        </authorList>
    </citation>
    <scope>NUCLEOTIDE SEQUENCE [LARGE SCALE GENOMIC DNA]</scope>
    <source>
        <strain evidence="3">CGMCC 1.13718</strain>
    </source>
</reference>
<evidence type="ECO:0000259" key="1">
    <source>
        <dbReference type="Pfam" id="PF00535"/>
    </source>
</evidence>
<comment type="caution">
    <text evidence="2">The sequence shown here is derived from an EMBL/GenBank/DDBJ whole genome shotgun (WGS) entry which is preliminary data.</text>
</comment>
<dbReference type="RefSeq" id="WP_119330586.1">
    <property type="nucleotide sequence ID" value="NZ_JBHSJH010000001.1"/>
</dbReference>
<dbReference type="EMBL" id="JBHSJH010000001">
    <property type="protein sequence ID" value="MFC4891678.1"/>
    <property type="molecule type" value="Genomic_DNA"/>
</dbReference>
<dbReference type="Proteomes" id="UP001595926">
    <property type="component" value="Unassembled WGS sequence"/>
</dbReference>
<sequence length="248" mass="28701">MYKNKLCIVIPVYRHGKQLGKTLENLSVYNLDIILVDDGNDSETKNIIDNLHQKFSQVIAVESLETNQGKGIAVTVGAKKALELDYTHMLQIDADGQHNSKDIPRFIDEMNKYPEAMISGLPQYDESIPKSRLHGRKITNFWVAIETWSLNIPEAMCGFRIYPLKSFLKLSEFKVFASRMSFDIDVLVRLYWFGVDIRFIPTKVIYPKDGYSNFAMFKDNARISLTHTRLFFGMLLRIPMLLLRKLRK</sequence>
<dbReference type="InterPro" id="IPR029044">
    <property type="entry name" value="Nucleotide-diphossugar_trans"/>
</dbReference>
<proteinExistence type="predicted"/>
<gene>
    <name evidence="2" type="ORF">ACFPDQ_01275</name>
</gene>
<organism evidence="2 3">
    <name type="scientific">Pseudofrancisella aestuarii</name>
    <dbReference type="NCBI Taxonomy" id="2670347"/>
    <lineage>
        <taxon>Bacteria</taxon>
        <taxon>Pseudomonadati</taxon>
        <taxon>Pseudomonadota</taxon>
        <taxon>Gammaproteobacteria</taxon>
        <taxon>Thiotrichales</taxon>
        <taxon>Francisellaceae</taxon>
        <taxon>Pseudofrancisella</taxon>
    </lineage>
</organism>
<evidence type="ECO:0000313" key="2">
    <source>
        <dbReference type="EMBL" id="MFC4891678.1"/>
    </source>
</evidence>
<feature type="domain" description="Glycosyltransferase 2-like" evidence="1">
    <location>
        <begin position="7"/>
        <end position="162"/>
    </location>
</feature>
<dbReference type="CDD" id="cd04179">
    <property type="entry name" value="DPM_DPG-synthase_like"/>
    <property type="match status" value="1"/>
</dbReference>
<dbReference type="PANTHER" id="PTHR10859:SF91">
    <property type="entry name" value="DOLICHYL-PHOSPHATE BETA-GLUCOSYLTRANSFERASE"/>
    <property type="match status" value="1"/>
</dbReference>
<evidence type="ECO:0000313" key="3">
    <source>
        <dbReference type="Proteomes" id="UP001595926"/>
    </source>
</evidence>
<dbReference type="Pfam" id="PF00535">
    <property type="entry name" value="Glycos_transf_2"/>
    <property type="match status" value="1"/>
</dbReference>
<dbReference type="PANTHER" id="PTHR10859">
    <property type="entry name" value="GLYCOSYL TRANSFERASE"/>
    <property type="match status" value="1"/>
</dbReference>